<comment type="similarity">
    <text evidence="2">Belongs to the BshC family.</text>
</comment>
<dbReference type="NCBIfam" id="TIGR03998">
    <property type="entry name" value="thiol_BshC"/>
    <property type="match status" value="1"/>
</dbReference>
<dbReference type="GO" id="GO:0016874">
    <property type="term" value="F:ligase activity"/>
    <property type="evidence" value="ECO:0007669"/>
    <property type="project" value="UniProtKB-UniRule"/>
</dbReference>
<proteinExistence type="inferred from homology"/>
<reference evidence="5 6" key="1">
    <citation type="submission" date="2016-10" db="EMBL/GenBank/DDBJ databases">
        <authorList>
            <person name="de Groot N.N."/>
        </authorList>
    </citation>
    <scope>NUCLEOTIDE SEQUENCE [LARGE SCALE GENOMIC DNA]</scope>
    <source>
        <strain evidence="5 6">DSM 25186</strain>
    </source>
</reference>
<dbReference type="InterPro" id="IPR011199">
    <property type="entry name" value="Bacillithiol_biosynth_BshC"/>
</dbReference>
<dbReference type="EC" id="6.-.-.-" evidence="2"/>
<dbReference type="AlphaFoldDB" id="A0A1G9JFC4"/>
<dbReference type="PIRSF" id="PIRSF012535">
    <property type="entry name" value="UCP012535"/>
    <property type="match status" value="1"/>
</dbReference>
<dbReference type="HAMAP" id="MF_01867">
    <property type="entry name" value="BshC"/>
    <property type="match status" value="1"/>
</dbReference>
<dbReference type="STRING" id="1075417.SAMN05421823_105290"/>
<gene>
    <name evidence="2" type="primary">bshC</name>
    <name evidence="5" type="ORF">SAMN05421823_105290</name>
</gene>
<dbReference type="InterPro" id="IPR055399">
    <property type="entry name" value="CC_BshC"/>
</dbReference>
<feature type="domain" description="Bacillithiol biosynthesis BshC N-terminal Rossmann-like" evidence="3">
    <location>
        <begin position="3"/>
        <end position="363"/>
    </location>
</feature>
<feature type="domain" description="Bacillithiol biosynthesis BshC C-terminal coiled-coil" evidence="4">
    <location>
        <begin position="365"/>
        <end position="518"/>
    </location>
</feature>
<keyword evidence="1 2" id="KW-0436">Ligase</keyword>
<evidence type="ECO:0000313" key="6">
    <source>
        <dbReference type="Proteomes" id="UP000198510"/>
    </source>
</evidence>
<dbReference type="RefSeq" id="WP_089683456.1">
    <property type="nucleotide sequence ID" value="NZ_FNFO01000005.1"/>
</dbReference>
<evidence type="ECO:0000259" key="3">
    <source>
        <dbReference type="Pfam" id="PF10079"/>
    </source>
</evidence>
<organism evidence="5 6">
    <name type="scientific">Catalinimonas alkaloidigena</name>
    <dbReference type="NCBI Taxonomy" id="1075417"/>
    <lineage>
        <taxon>Bacteria</taxon>
        <taxon>Pseudomonadati</taxon>
        <taxon>Bacteroidota</taxon>
        <taxon>Cytophagia</taxon>
        <taxon>Cytophagales</taxon>
        <taxon>Catalimonadaceae</taxon>
        <taxon>Catalinimonas</taxon>
    </lineage>
</organism>
<sequence>MLSHRVPLAQTPFFSSLFQDYITRKESVAPFYQHYPAPEHFEQIIRAKAASFPTEQRERLAEVWKEQYASVYMHPQAAENLNALTDERTFTVTTGHQLNIFSGPLYFMYKIVTTINTARELARRYPDYRFVPVYWMATEDHDFEEINHFTLFGKRYEWQTDQQGAVGRFQPNGLTEVVAQLAEHVPLFERAYADHPTLAAATRYFVNELFGKEGLLVLDADHATLKQTLRPVVEADLFDHVTLQESEKTNRQLEEAGYKQQIYVREINFFYLDDQRRERIEQKDDRFYVLNTDLSFSADELRQLLADHPERFSPNVALRPLYQELILPNLAYIGGPAEVAYWLQLKGIFDHFDVPFPAVMPRNFALVVNKPNQRRVDKLGLPPALLLQPEEDIKAWYMEETLGQRVELNEESTQMAALFEAIRQKAVAIDPTLEGFVGAEARKAEKVLETIGKRVRKAEEKQEETALQQITTLKDKLFPEGNLQERTENFLSFYLNDSAFLHQLLETLEPFDFSFFILTDHA</sequence>
<keyword evidence="6" id="KW-1185">Reference proteome</keyword>
<name>A0A1G9JFC4_9BACT</name>
<protein>
    <recommendedName>
        <fullName evidence="2">Putative cysteine ligase BshC</fullName>
        <ecNumber evidence="2">6.-.-.-</ecNumber>
    </recommendedName>
</protein>
<evidence type="ECO:0000313" key="5">
    <source>
        <dbReference type="EMBL" id="SDL35843.1"/>
    </source>
</evidence>
<feature type="coiled-coil region" evidence="2">
    <location>
        <begin position="441"/>
        <end position="476"/>
    </location>
</feature>
<dbReference type="OrthoDB" id="9765151at2"/>
<dbReference type="InterPro" id="IPR055398">
    <property type="entry name" value="Rossmann-like_BshC"/>
</dbReference>
<evidence type="ECO:0000256" key="2">
    <source>
        <dbReference type="HAMAP-Rule" id="MF_01867"/>
    </source>
</evidence>
<dbReference type="Pfam" id="PF10079">
    <property type="entry name" value="Rossmann-like_BshC"/>
    <property type="match status" value="1"/>
</dbReference>
<evidence type="ECO:0000259" key="4">
    <source>
        <dbReference type="Pfam" id="PF24850"/>
    </source>
</evidence>
<evidence type="ECO:0000256" key="1">
    <source>
        <dbReference type="ARBA" id="ARBA00022598"/>
    </source>
</evidence>
<accession>A0A1G9JFC4</accession>
<dbReference type="EMBL" id="FNFO01000005">
    <property type="protein sequence ID" value="SDL35843.1"/>
    <property type="molecule type" value="Genomic_DNA"/>
</dbReference>
<dbReference type="Proteomes" id="UP000198510">
    <property type="component" value="Unassembled WGS sequence"/>
</dbReference>
<keyword evidence="2" id="KW-0175">Coiled coil</keyword>
<dbReference type="Pfam" id="PF24850">
    <property type="entry name" value="CC_BshC"/>
    <property type="match status" value="1"/>
</dbReference>